<comment type="caution">
    <text evidence="2">The sequence shown here is derived from an EMBL/GenBank/DDBJ whole genome shotgun (WGS) entry which is preliminary data.</text>
</comment>
<reference evidence="2 3" key="1">
    <citation type="journal article" date="2019" name="Int. J. Syst. Evol. Microbiol.">
        <title>The Global Catalogue of Microorganisms (GCM) 10K type strain sequencing project: providing services to taxonomists for standard genome sequencing and annotation.</title>
        <authorList>
            <consortium name="The Broad Institute Genomics Platform"/>
            <consortium name="The Broad Institute Genome Sequencing Center for Infectious Disease"/>
            <person name="Wu L."/>
            <person name="Ma J."/>
        </authorList>
    </citation>
    <scope>NUCLEOTIDE SEQUENCE [LARGE SCALE GENOMIC DNA]</scope>
    <source>
        <strain evidence="2 3">JCM 14283</strain>
    </source>
</reference>
<sequence>MTTAHLRPPISRPSTMRPISVPVLDLLERARTTLEAACRTSDASERYRGAHLGALRAAAALVAARTVPTPRARPRSVWQVLPGVAPELGEWAAFFAACSAHRSAIDRGDHVSARESDDLLRQAEMFLEIVQDLLGVPLTVPLPQSITPVSRSRANGA</sequence>
<keyword evidence="3" id="KW-1185">Reference proteome</keyword>
<dbReference type="Proteomes" id="UP001501285">
    <property type="component" value="Unassembled WGS sequence"/>
</dbReference>
<name>A0ABN2UKA2_9MICO</name>
<protein>
    <recommendedName>
        <fullName evidence="1">SAV-6107-like HEPN domain-containing protein</fullName>
    </recommendedName>
</protein>
<organism evidence="2 3">
    <name type="scientific">Terrabacter terrae</name>
    <dbReference type="NCBI Taxonomy" id="318434"/>
    <lineage>
        <taxon>Bacteria</taxon>
        <taxon>Bacillati</taxon>
        <taxon>Actinomycetota</taxon>
        <taxon>Actinomycetes</taxon>
        <taxon>Micrococcales</taxon>
        <taxon>Intrasporangiaceae</taxon>
        <taxon>Terrabacter</taxon>
    </lineage>
</organism>
<evidence type="ECO:0000313" key="3">
    <source>
        <dbReference type="Proteomes" id="UP001501285"/>
    </source>
</evidence>
<dbReference type="InterPro" id="IPR040891">
    <property type="entry name" value="HEPN_SAV_6107"/>
</dbReference>
<evidence type="ECO:0000313" key="2">
    <source>
        <dbReference type="EMBL" id="GAA2038844.1"/>
    </source>
</evidence>
<gene>
    <name evidence="2" type="ORF">GCM10009740_34200</name>
</gene>
<dbReference type="EMBL" id="BAAANB010000021">
    <property type="protein sequence ID" value="GAA2038844.1"/>
    <property type="molecule type" value="Genomic_DNA"/>
</dbReference>
<evidence type="ECO:0000259" key="1">
    <source>
        <dbReference type="Pfam" id="PF18726"/>
    </source>
</evidence>
<feature type="domain" description="SAV-6107-like HEPN" evidence="1">
    <location>
        <begin position="37"/>
        <end position="131"/>
    </location>
</feature>
<proteinExistence type="predicted"/>
<dbReference type="Pfam" id="PF18726">
    <property type="entry name" value="HEPN_SAV_6107"/>
    <property type="match status" value="1"/>
</dbReference>
<accession>A0ABN2UKA2</accession>
<dbReference type="RefSeq" id="WP_343993557.1">
    <property type="nucleotide sequence ID" value="NZ_BAAANB010000021.1"/>
</dbReference>